<feature type="compositionally biased region" description="Basic and acidic residues" evidence="1">
    <location>
        <begin position="31"/>
        <end position="58"/>
    </location>
</feature>
<evidence type="ECO:0000256" key="1">
    <source>
        <dbReference type="SAM" id="MobiDB-lite"/>
    </source>
</evidence>
<keyword evidence="3" id="KW-1185">Reference proteome</keyword>
<proteinExistence type="predicted"/>
<feature type="region of interest" description="Disordered" evidence="1">
    <location>
        <begin position="24"/>
        <end position="83"/>
    </location>
</feature>
<reference evidence="2 3" key="1">
    <citation type="journal article" date="2020" name="Nature">
        <title>Six reference-quality genomes reveal evolution of bat adaptations.</title>
        <authorList>
            <person name="Jebb D."/>
            <person name="Huang Z."/>
            <person name="Pippel M."/>
            <person name="Hughes G.M."/>
            <person name="Lavrichenko K."/>
            <person name="Devanna P."/>
            <person name="Winkler S."/>
            <person name="Jermiin L.S."/>
            <person name="Skirmuntt E.C."/>
            <person name="Katzourakis A."/>
            <person name="Burkitt-Gray L."/>
            <person name="Ray D.A."/>
            <person name="Sullivan K.A.M."/>
            <person name="Roscito J.G."/>
            <person name="Kirilenko B.M."/>
            <person name="Davalos L.M."/>
            <person name="Corthals A.P."/>
            <person name="Power M.L."/>
            <person name="Jones G."/>
            <person name="Ransome R.D."/>
            <person name="Dechmann D.K.N."/>
            <person name="Locatelli A.G."/>
            <person name="Puechmaille S.J."/>
            <person name="Fedrigo O."/>
            <person name="Jarvis E.D."/>
            <person name="Hiller M."/>
            <person name="Vernes S.C."/>
            <person name="Myers E.W."/>
            <person name="Teeling E.C."/>
        </authorList>
    </citation>
    <scope>NUCLEOTIDE SEQUENCE [LARGE SCALE GENOMIC DNA]</scope>
    <source>
        <strain evidence="2">MMolMol1</strain>
        <tissue evidence="2">Muscle</tissue>
    </source>
</reference>
<gene>
    <name evidence="2" type="ORF">HJG59_009297</name>
</gene>
<evidence type="ECO:0000313" key="2">
    <source>
        <dbReference type="EMBL" id="KAF6425257.1"/>
    </source>
</evidence>
<dbReference type="AlphaFoldDB" id="A0A7J8DPU8"/>
<sequence length="199" mass="22480">MAPSWSRYRRPPWRPRPTAVFASFRFRRRSRSESRPPGKGAQRDDRGAGCEVERERGRLGARVTRPLPPGRSPARRPSGLRTQASRAPLIRELRPLPLLHEARAAWREKTLPPPHQPENFLLAFPLITEGDAPGVSPEPSPFLSVGWNWDPWAVNRARLMKIEIGPAPHSGQLVPPRSVSDCWHLPLFFKPQKAAAKLV</sequence>
<accession>A0A7J8DPU8</accession>
<dbReference type="InParanoid" id="A0A7J8DPU8"/>
<protein>
    <submittedName>
        <fullName evidence="2">Uncharacterized protein</fullName>
    </submittedName>
</protein>
<name>A0A7J8DPU8_MOLMO</name>
<dbReference type="EMBL" id="JACASF010000017">
    <property type="protein sequence ID" value="KAF6425257.1"/>
    <property type="molecule type" value="Genomic_DNA"/>
</dbReference>
<organism evidence="2 3">
    <name type="scientific">Molossus molossus</name>
    <name type="common">Pallas' mastiff bat</name>
    <name type="synonym">Vespertilio molossus</name>
    <dbReference type="NCBI Taxonomy" id="27622"/>
    <lineage>
        <taxon>Eukaryota</taxon>
        <taxon>Metazoa</taxon>
        <taxon>Chordata</taxon>
        <taxon>Craniata</taxon>
        <taxon>Vertebrata</taxon>
        <taxon>Euteleostomi</taxon>
        <taxon>Mammalia</taxon>
        <taxon>Eutheria</taxon>
        <taxon>Laurasiatheria</taxon>
        <taxon>Chiroptera</taxon>
        <taxon>Yangochiroptera</taxon>
        <taxon>Molossidae</taxon>
        <taxon>Molossus</taxon>
    </lineage>
</organism>
<evidence type="ECO:0000313" key="3">
    <source>
        <dbReference type="Proteomes" id="UP000550707"/>
    </source>
</evidence>
<comment type="caution">
    <text evidence="2">The sequence shown here is derived from an EMBL/GenBank/DDBJ whole genome shotgun (WGS) entry which is preliminary data.</text>
</comment>
<dbReference type="Proteomes" id="UP000550707">
    <property type="component" value="Unassembled WGS sequence"/>
</dbReference>